<evidence type="ECO:0000256" key="1">
    <source>
        <dbReference type="SAM" id="Phobius"/>
    </source>
</evidence>
<accession>A0ABS8YJF8</accession>
<reference evidence="3 4" key="1">
    <citation type="submission" date="2021-11" db="EMBL/GenBank/DDBJ databases">
        <title>Draft genome sequence of Paenibacillus profundus YoMME, a new Gram-positive bacteria with exoelectrogenic properties.</title>
        <authorList>
            <person name="Hubenova Y."/>
            <person name="Hubenova E."/>
            <person name="Manasiev Y."/>
            <person name="Peykov S."/>
            <person name="Mitov M."/>
        </authorList>
    </citation>
    <scope>NUCLEOTIDE SEQUENCE [LARGE SCALE GENOMIC DNA]</scope>
    <source>
        <strain evidence="3 4">YoMME</strain>
    </source>
</reference>
<comment type="caution">
    <text evidence="3">The sequence shown here is derived from an EMBL/GenBank/DDBJ whole genome shotgun (WGS) entry which is preliminary data.</text>
</comment>
<dbReference type="RefSeq" id="WP_233698260.1">
    <property type="nucleotide sequence ID" value="NZ_JAJNBZ010000022.1"/>
</dbReference>
<name>A0ABS8YJF8_9BACL</name>
<gene>
    <name evidence="3" type="ORF">LQV63_21865</name>
</gene>
<feature type="domain" description="Phosphatidic acid phosphatase type 2/haloperoxidase" evidence="2">
    <location>
        <begin position="107"/>
        <end position="221"/>
    </location>
</feature>
<evidence type="ECO:0000313" key="4">
    <source>
        <dbReference type="Proteomes" id="UP001199916"/>
    </source>
</evidence>
<dbReference type="InterPro" id="IPR036938">
    <property type="entry name" value="PAP2/HPO_sf"/>
</dbReference>
<dbReference type="Gene3D" id="1.20.144.10">
    <property type="entry name" value="Phosphatidic acid phosphatase type 2/haloperoxidase"/>
    <property type="match status" value="2"/>
</dbReference>
<dbReference type="CDD" id="cd03392">
    <property type="entry name" value="PAP2_like_2"/>
    <property type="match status" value="1"/>
</dbReference>
<dbReference type="Pfam" id="PF01569">
    <property type="entry name" value="PAP2"/>
    <property type="match status" value="1"/>
</dbReference>
<keyword evidence="1" id="KW-0472">Membrane</keyword>
<dbReference type="InterPro" id="IPR000326">
    <property type="entry name" value="PAP2/HPO"/>
</dbReference>
<feature type="transmembrane region" description="Helical" evidence="1">
    <location>
        <begin position="206"/>
        <end position="227"/>
    </location>
</feature>
<feature type="transmembrane region" description="Helical" evidence="1">
    <location>
        <begin position="21"/>
        <end position="42"/>
    </location>
</feature>
<dbReference type="PANTHER" id="PTHR14969:SF13">
    <property type="entry name" value="AT30094P"/>
    <property type="match status" value="1"/>
</dbReference>
<feature type="transmembrane region" description="Helical" evidence="1">
    <location>
        <begin position="177"/>
        <end position="200"/>
    </location>
</feature>
<evidence type="ECO:0000313" key="3">
    <source>
        <dbReference type="EMBL" id="MCE5171931.1"/>
    </source>
</evidence>
<feature type="transmembrane region" description="Helical" evidence="1">
    <location>
        <begin position="148"/>
        <end position="170"/>
    </location>
</feature>
<dbReference type="SUPFAM" id="SSF48317">
    <property type="entry name" value="Acid phosphatase/Vanadium-dependent haloperoxidase"/>
    <property type="match status" value="1"/>
</dbReference>
<evidence type="ECO:0000259" key="2">
    <source>
        <dbReference type="SMART" id="SM00014"/>
    </source>
</evidence>
<dbReference type="Proteomes" id="UP001199916">
    <property type="component" value="Unassembled WGS sequence"/>
</dbReference>
<keyword evidence="1" id="KW-0812">Transmembrane</keyword>
<sequence length="237" mass="26046">MTISKNQFQSPSSAAKPSAKFTLNLLWGIITVPALVIVLFILTRGVMSDSFHKFDLAVTDTVRSVASPSFTEFVTIITHLASSHIIIPIALVLAAVLAFILKRRWDAMSLFIALIGSSLFNEVMKHLIQRARPADWEHWVQASGYSFPSGHSMVSMSFYGMLGYIIWLHLKEQGKPAAYVLVLTLLLIVCIGLSRIYLGVHFVTDVIAGYAAGAAWLLACIYAMQWLKGRGGNSITS</sequence>
<protein>
    <submittedName>
        <fullName evidence="3">Phosphatase PAP2 family protein</fullName>
    </submittedName>
</protein>
<keyword evidence="4" id="KW-1185">Reference proteome</keyword>
<feature type="transmembrane region" description="Helical" evidence="1">
    <location>
        <begin position="76"/>
        <end position="101"/>
    </location>
</feature>
<keyword evidence="1" id="KW-1133">Transmembrane helix</keyword>
<proteinExistence type="predicted"/>
<dbReference type="SMART" id="SM00014">
    <property type="entry name" value="acidPPc"/>
    <property type="match status" value="1"/>
</dbReference>
<organism evidence="3 4">
    <name type="scientific">Paenibacillus profundus</name>
    <dbReference type="NCBI Taxonomy" id="1173085"/>
    <lineage>
        <taxon>Bacteria</taxon>
        <taxon>Bacillati</taxon>
        <taxon>Bacillota</taxon>
        <taxon>Bacilli</taxon>
        <taxon>Bacillales</taxon>
        <taxon>Paenibacillaceae</taxon>
        <taxon>Paenibacillus</taxon>
    </lineage>
</organism>
<dbReference type="PANTHER" id="PTHR14969">
    <property type="entry name" value="SPHINGOSINE-1-PHOSPHATE PHOSPHOHYDROLASE"/>
    <property type="match status" value="1"/>
</dbReference>
<dbReference type="EMBL" id="JAJNBZ010000022">
    <property type="protein sequence ID" value="MCE5171931.1"/>
    <property type="molecule type" value="Genomic_DNA"/>
</dbReference>